<dbReference type="Proteomes" id="UP000887579">
    <property type="component" value="Unplaced"/>
</dbReference>
<protein>
    <submittedName>
        <fullName evidence="2">Peptidase A1 domain-containing protein</fullName>
    </submittedName>
</protein>
<proteinExistence type="predicted"/>
<dbReference type="WBParaSite" id="ES5_v2.g21546.t1">
    <property type="protein sequence ID" value="ES5_v2.g21546.t1"/>
    <property type="gene ID" value="ES5_v2.g21546"/>
</dbReference>
<organism evidence="1 2">
    <name type="scientific">Panagrolaimus sp. ES5</name>
    <dbReference type="NCBI Taxonomy" id="591445"/>
    <lineage>
        <taxon>Eukaryota</taxon>
        <taxon>Metazoa</taxon>
        <taxon>Ecdysozoa</taxon>
        <taxon>Nematoda</taxon>
        <taxon>Chromadorea</taxon>
        <taxon>Rhabditida</taxon>
        <taxon>Tylenchina</taxon>
        <taxon>Panagrolaimomorpha</taxon>
        <taxon>Panagrolaimoidea</taxon>
        <taxon>Panagrolaimidae</taxon>
        <taxon>Panagrolaimus</taxon>
    </lineage>
</organism>
<sequence length="436" mass="47337">MNPFLIFAFSAIFAIAAAEIIKMPMHSAGSKRAKFMKTGQWQSYMKNITAITNAKTTGTQPFIDYFDDFYLGIISLGTPKQIFTVVLDTGSSNLWVIDVKCKSQACKGYPNSGFTKHQFDPSKSSTYQANGQFFSIQYGSGSCNGDLAADTLNFGRIQVENQTFGLAATIADVFGYQPIDGIFGLGWPNLAVDHVTPPMQNALPQLDKQLFTVWLDRVIFPLSDGGSAGQITYGGLDTDNCDSNINYIKLSSLTYWQFPISGFSMGSYKHAKKAQVISDTGTSWIGAPQADINGIVKVTGAKYDTVNGVYTVPCTNYNNASTLPDMIFTIGGQKYSIPQIEYVLDLQLGNDQCVITVFSMDGGGFGPSYILGDTFIRTYCNVYDIANKQIGFSKAKHSGICPDGEPDEGFCLGGMCTEGYTCMGNQCCLPPSTSSY</sequence>
<evidence type="ECO:0000313" key="2">
    <source>
        <dbReference type="WBParaSite" id="ES5_v2.g21546.t1"/>
    </source>
</evidence>
<reference evidence="2" key="1">
    <citation type="submission" date="2022-11" db="UniProtKB">
        <authorList>
            <consortium name="WormBaseParasite"/>
        </authorList>
    </citation>
    <scope>IDENTIFICATION</scope>
</reference>
<evidence type="ECO:0000313" key="1">
    <source>
        <dbReference type="Proteomes" id="UP000887579"/>
    </source>
</evidence>
<accession>A0AC34FVM5</accession>
<name>A0AC34FVM5_9BILA</name>